<protein>
    <submittedName>
        <fullName evidence="1">Uncharacterized protein</fullName>
    </submittedName>
</protein>
<reference evidence="1" key="1">
    <citation type="submission" date="2015-07" db="EMBL/GenBank/DDBJ databases">
        <title>MeaNS - Measles Nucleotide Surveillance Program.</title>
        <authorList>
            <person name="Tran T."/>
            <person name="Druce J."/>
        </authorList>
    </citation>
    <scope>NUCLEOTIDE SEQUENCE</scope>
    <source>
        <strain evidence="1">UCB-OBI-ISO-001</strain>
        <tissue evidence="1">Gonad</tissue>
    </source>
</reference>
<proteinExistence type="predicted"/>
<sequence>MGFVPQFLGNQELVQSSLLRVACPFYQLRFESVIRHRTWWGHDKFPDFHHNFWR</sequence>
<evidence type="ECO:0000313" key="1">
    <source>
        <dbReference type="EMBL" id="KOF63246.1"/>
    </source>
</evidence>
<organism evidence="1">
    <name type="scientific">Octopus bimaculoides</name>
    <name type="common">California two-spotted octopus</name>
    <dbReference type="NCBI Taxonomy" id="37653"/>
    <lineage>
        <taxon>Eukaryota</taxon>
        <taxon>Metazoa</taxon>
        <taxon>Spiralia</taxon>
        <taxon>Lophotrochozoa</taxon>
        <taxon>Mollusca</taxon>
        <taxon>Cephalopoda</taxon>
        <taxon>Coleoidea</taxon>
        <taxon>Octopodiformes</taxon>
        <taxon>Octopoda</taxon>
        <taxon>Incirrata</taxon>
        <taxon>Octopodidae</taxon>
        <taxon>Octopus</taxon>
    </lineage>
</organism>
<dbReference type="AlphaFoldDB" id="A0A0L8FIL8"/>
<dbReference type="EMBL" id="KQ431315">
    <property type="protein sequence ID" value="KOF63246.1"/>
    <property type="molecule type" value="Genomic_DNA"/>
</dbReference>
<gene>
    <name evidence="1" type="ORF">OCBIM_22019795mg</name>
</gene>
<name>A0A0L8FIL8_OCTBM</name>
<accession>A0A0L8FIL8</accession>